<comment type="caution">
    <text evidence="3">The sequence shown here is derived from an EMBL/GenBank/DDBJ whole genome shotgun (WGS) entry which is preliminary data.</text>
</comment>
<protein>
    <recommendedName>
        <fullName evidence="2">Transglycosylase SLT domain-containing protein</fullName>
    </recommendedName>
</protein>
<evidence type="ECO:0000259" key="2">
    <source>
        <dbReference type="Pfam" id="PF13406"/>
    </source>
</evidence>
<feature type="coiled-coil region" evidence="1">
    <location>
        <begin position="99"/>
        <end position="133"/>
    </location>
</feature>
<feature type="domain" description="Transglycosylase SLT" evidence="2">
    <location>
        <begin position="201"/>
        <end position="379"/>
    </location>
</feature>
<dbReference type="Gene3D" id="6.10.250.3150">
    <property type="match status" value="1"/>
</dbReference>
<dbReference type="AlphaFoldDB" id="A0A1F6TP38"/>
<evidence type="ECO:0000313" key="4">
    <source>
        <dbReference type="Proteomes" id="UP000176484"/>
    </source>
</evidence>
<evidence type="ECO:0000256" key="1">
    <source>
        <dbReference type="SAM" id="Coils"/>
    </source>
</evidence>
<keyword evidence="1" id="KW-0175">Coiled coil</keyword>
<dbReference type="EMBL" id="MFTD01000011">
    <property type="protein sequence ID" value="OGI46862.1"/>
    <property type="molecule type" value="Genomic_DNA"/>
</dbReference>
<feature type="coiled-coil region" evidence="1">
    <location>
        <begin position="187"/>
        <end position="224"/>
    </location>
</feature>
<dbReference type="InterPro" id="IPR031304">
    <property type="entry name" value="SLT_2"/>
</dbReference>
<organism evidence="3 4">
    <name type="scientific">Candidatus Nomurabacteria bacterium GWB1_40_6</name>
    <dbReference type="NCBI Taxonomy" id="1801727"/>
    <lineage>
        <taxon>Bacteria</taxon>
        <taxon>Candidatus Nomuraibacteriota</taxon>
    </lineage>
</organism>
<dbReference type="Pfam" id="PF13406">
    <property type="entry name" value="SLT_2"/>
    <property type="match status" value="1"/>
</dbReference>
<dbReference type="Proteomes" id="UP000176484">
    <property type="component" value="Unassembled WGS sequence"/>
</dbReference>
<name>A0A1F6TP38_9BACT</name>
<accession>A0A1F6TP38</accession>
<evidence type="ECO:0000313" key="3">
    <source>
        <dbReference type="EMBL" id="OGI46862.1"/>
    </source>
</evidence>
<dbReference type="SUPFAM" id="SSF53955">
    <property type="entry name" value="Lysozyme-like"/>
    <property type="match status" value="1"/>
</dbReference>
<sequence>MKRNTVITFFVLISIVFLGLRTPETRAAFNCLTLTTSSSEKDKDYCKNELAQIEAELASLLQKQKEQQKQTGTIKGDVDYLTSQINALKTKIKARALVIAQLKANIAEKASKIKSLSSKIEREHESLSQLLRNTNEFDNENLVGLILSDDSISSFYSDLESYNSIKEAVKDSIDVINGVKVETEVAKQDLEKKQDAETDAKAELENAQQKVAVSEAEKKKLLAISQQTEAAYQMLAAEKKAKADKIRAALFPLAGISTKIDFGTALMYANEAQKLTGIEPAFLLAILTQESNLGSNVGQCYLTNQTTGAGVGKNTGTAFLNVMKPMGMPGRKGDVEDFLRITSKLGLLWNQTAVSCPIAGVAGYGGAMGPAQFIPTTWTLFENRLKSWLGHDANPWAPKDAFMASSMYLTDLGAVGTSASAQHKAACRYYGSGGASCSYSNSVMKLKASIQANIDLL</sequence>
<dbReference type="InterPro" id="IPR023346">
    <property type="entry name" value="Lysozyme-like_dom_sf"/>
</dbReference>
<gene>
    <name evidence="3" type="ORF">A2121_03010</name>
</gene>
<proteinExistence type="predicted"/>
<feature type="coiled-coil region" evidence="1">
    <location>
        <begin position="43"/>
        <end position="70"/>
    </location>
</feature>
<reference evidence="3 4" key="1">
    <citation type="journal article" date="2016" name="Nat. Commun.">
        <title>Thousands of microbial genomes shed light on interconnected biogeochemical processes in an aquifer system.</title>
        <authorList>
            <person name="Anantharaman K."/>
            <person name="Brown C.T."/>
            <person name="Hug L.A."/>
            <person name="Sharon I."/>
            <person name="Castelle C.J."/>
            <person name="Probst A.J."/>
            <person name="Thomas B.C."/>
            <person name="Singh A."/>
            <person name="Wilkins M.J."/>
            <person name="Karaoz U."/>
            <person name="Brodie E.L."/>
            <person name="Williams K.H."/>
            <person name="Hubbard S.S."/>
            <person name="Banfield J.F."/>
        </authorList>
    </citation>
    <scope>NUCLEOTIDE SEQUENCE [LARGE SCALE GENOMIC DNA]</scope>
</reference>